<evidence type="ECO:0000256" key="1">
    <source>
        <dbReference type="ARBA" id="ARBA00022448"/>
    </source>
</evidence>
<dbReference type="NCBIfam" id="TIGR00681">
    <property type="entry name" value="kdpC"/>
    <property type="match status" value="1"/>
</dbReference>
<feature type="transmembrane region" description="Helical" evidence="11">
    <location>
        <begin position="6"/>
        <end position="28"/>
    </location>
</feature>
<keyword evidence="9 11" id="KW-0406">Ion transport</keyword>
<dbReference type="InterPro" id="IPR003820">
    <property type="entry name" value="KdpC"/>
</dbReference>
<dbReference type="NCBIfam" id="NF001454">
    <property type="entry name" value="PRK00315.1"/>
    <property type="match status" value="1"/>
</dbReference>
<keyword evidence="13" id="KW-1185">Reference proteome</keyword>
<name>A0ABS9VCN5_9BACT</name>
<keyword evidence="1 11" id="KW-0813">Transport</keyword>
<dbReference type="PANTHER" id="PTHR30042">
    <property type="entry name" value="POTASSIUM-TRANSPORTING ATPASE C CHAIN"/>
    <property type="match status" value="1"/>
</dbReference>
<protein>
    <recommendedName>
        <fullName evidence="11">Potassium-transporting ATPase KdpC subunit</fullName>
    </recommendedName>
    <alternativeName>
        <fullName evidence="11">ATP phosphohydrolase [potassium-transporting] C chain</fullName>
    </alternativeName>
    <alternativeName>
        <fullName evidence="11">Potassium-binding and translocating subunit C</fullName>
    </alternativeName>
    <alternativeName>
        <fullName evidence="11">Potassium-translocating ATPase C chain</fullName>
    </alternativeName>
</protein>
<evidence type="ECO:0000256" key="2">
    <source>
        <dbReference type="ARBA" id="ARBA00022475"/>
    </source>
</evidence>
<evidence type="ECO:0000256" key="4">
    <source>
        <dbReference type="ARBA" id="ARBA00022692"/>
    </source>
</evidence>
<keyword evidence="8 11" id="KW-1133">Transmembrane helix</keyword>
<keyword evidence="6 11" id="KW-0067">ATP-binding</keyword>
<evidence type="ECO:0000256" key="5">
    <source>
        <dbReference type="ARBA" id="ARBA00022741"/>
    </source>
</evidence>
<evidence type="ECO:0000256" key="7">
    <source>
        <dbReference type="ARBA" id="ARBA00022958"/>
    </source>
</evidence>
<keyword evidence="3 11" id="KW-0633">Potassium transport</keyword>
<keyword evidence="5 11" id="KW-0547">Nucleotide-binding</keyword>
<dbReference type="Proteomes" id="UP001165430">
    <property type="component" value="Unassembled WGS sequence"/>
</dbReference>
<dbReference type="RefSeq" id="WP_241411867.1">
    <property type="nucleotide sequence ID" value="NZ_JAKZGO010000007.1"/>
</dbReference>
<dbReference type="HAMAP" id="MF_00276">
    <property type="entry name" value="KdpC"/>
    <property type="match status" value="1"/>
</dbReference>
<comment type="caution">
    <text evidence="12">The sequence shown here is derived from an EMBL/GenBank/DDBJ whole genome shotgun (WGS) entry which is preliminary data.</text>
</comment>
<accession>A0ABS9VCN5</accession>
<gene>
    <name evidence="11 12" type="primary">kdpC</name>
    <name evidence="12" type="ORF">MM213_09940</name>
</gene>
<keyword evidence="10 11" id="KW-0472">Membrane</keyword>
<evidence type="ECO:0000256" key="3">
    <source>
        <dbReference type="ARBA" id="ARBA00022538"/>
    </source>
</evidence>
<evidence type="ECO:0000256" key="9">
    <source>
        <dbReference type="ARBA" id="ARBA00023065"/>
    </source>
</evidence>
<comment type="subcellular location">
    <subcellularLocation>
        <location evidence="11">Cell membrane</location>
        <topology evidence="11">Single-pass membrane protein</topology>
    </subcellularLocation>
</comment>
<comment type="function">
    <text evidence="11">Part of the high-affinity ATP-driven potassium transport (or Kdp) system, which catalyzes the hydrolysis of ATP coupled with the electrogenic transport of potassium into the cytoplasm. This subunit acts as a catalytic chaperone that increases the ATP-binding affinity of the ATP-hydrolyzing subunit KdpB by the formation of a transient KdpB/KdpC/ATP ternary complex.</text>
</comment>
<evidence type="ECO:0000256" key="8">
    <source>
        <dbReference type="ARBA" id="ARBA00022989"/>
    </source>
</evidence>
<evidence type="ECO:0000256" key="10">
    <source>
        <dbReference type="ARBA" id="ARBA00023136"/>
    </source>
</evidence>
<keyword evidence="7 11" id="KW-0630">Potassium</keyword>
<evidence type="ECO:0000256" key="11">
    <source>
        <dbReference type="HAMAP-Rule" id="MF_00276"/>
    </source>
</evidence>
<comment type="similarity">
    <text evidence="11">Belongs to the KdpC family.</text>
</comment>
<evidence type="ECO:0000313" key="12">
    <source>
        <dbReference type="EMBL" id="MCH7413805.1"/>
    </source>
</evidence>
<dbReference type="Pfam" id="PF02669">
    <property type="entry name" value="KdpC"/>
    <property type="match status" value="1"/>
</dbReference>
<dbReference type="EMBL" id="JAKZGO010000007">
    <property type="protein sequence ID" value="MCH7413805.1"/>
    <property type="molecule type" value="Genomic_DNA"/>
</dbReference>
<comment type="subunit">
    <text evidence="11">The system is composed of three essential subunits: KdpA, KdpB and KdpC.</text>
</comment>
<sequence>MIRQSITFIIISLVIFGVLYPMTIWGIGKLMPNASNGKPIIINGQLRGFENIAQEFSSENYFWSRPSAVEYDASSTGGSNYGPSNEVFLQEVSDRIESILQSHPGKTKAEIPIDMVTASGSGLDPFISLESALFQSERISSARSLDNDQLKQLILDHKEAALLGLFGPKDLVNVLKLNMALDNISPSLTNN</sequence>
<dbReference type="PIRSF" id="PIRSF001296">
    <property type="entry name" value="K_ATPase_KdpC"/>
    <property type="match status" value="1"/>
</dbReference>
<keyword evidence="2 11" id="KW-1003">Cell membrane</keyword>
<dbReference type="PANTHER" id="PTHR30042:SF2">
    <property type="entry name" value="POTASSIUM-TRANSPORTING ATPASE KDPC SUBUNIT"/>
    <property type="match status" value="1"/>
</dbReference>
<evidence type="ECO:0000256" key="6">
    <source>
        <dbReference type="ARBA" id="ARBA00022840"/>
    </source>
</evidence>
<reference evidence="12" key="1">
    <citation type="submission" date="2022-03" db="EMBL/GenBank/DDBJ databases">
        <title>De novo assembled genomes of Belliella spp. (Cyclobacteriaceae) strains.</title>
        <authorList>
            <person name="Szabo A."/>
            <person name="Korponai K."/>
            <person name="Felfoldi T."/>
        </authorList>
    </citation>
    <scope>NUCLEOTIDE SEQUENCE</scope>
    <source>
        <strain evidence="12">DSM 111903</strain>
    </source>
</reference>
<proteinExistence type="inferred from homology"/>
<evidence type="ECO:0000313" key="13">
    <source>
        <dbReference type="Proteomes" id="UP001165430"/>
    </source>
</evidence>
<organism evidence="12 13">
    <name type="scientific">Belliella alkalica</name>
    <dbReference type="NCBI Taxonomy" id="1730871"/>
    <lineage>
        <taxon>Bacteria</taxon>
        <taxon>Pseudomonadati</taxon>
        <taxon>Bacteroidota</taxon>
        <taxon>Cytophagia</taxon>
        <taxon>Cytophagales</taxon>
        <taxon>Cyclobacteriaceae</taxon>
        <taxon>Belliella</taxon>
    </lineage>
</organism>
<keyword evidence="4 11" id="KW-0812">Transmembrane</keyword>